<dbReference type="GO" id="GO:0047443">
    <property type="term" value="F:4-hydroxy-4-methyl-2-oxoglutarate aldolase activity"/>
    <property type="evidence" value="ECO:0007669"/>
    <property type="project" value="TreeGrafter"/>
</dbReference>
<feature type="binding site" evidence="1">
    <location>
        <position position="128"/>
    </location>
    <ligand>
        <name>substrate</name>
    </ligand>
</feature>
<accession>A0A4R8RU97</accession>
<feature type="binding site" evidence="1">
    <location>
        <position position="129"/>
    </location>
    <ligand>
        <name>Mg(2+)</name>
        <dbReference type="ChEBI" id="CHEBI:18420"/>
    </ligand>
</feature>
<reference evidence="2 3" key="1">
    <citation type="submission" date="2018-12" db="EMBL/GenBank/DDBJ databases">
        <title>Genome sequence and assembly of Colletotrichum trifolii.</title>
        <authorList>
            <person name="Gan P."/>
            <person name="Shirasu K."/>
        </authorList>
    </citation>
    <scope>NUCLEOTIDE SEQUENCE [LARGE SCALE GENOMIC DNA]</scope>
    <source>
        <strain evidence="2 3">543-2</strain>
    </source>
</reference>
<dbReference type="GO" id="GO:0046872">
    <property type="term" value="F:metal ion binding"/>
    <property type="evidence" value="ECO:0007669"/>
    <property type="project" value="UniProtKB-KW"/>
</dbReference>
<evidence type="ECO:0000313" key="2">
    <source>
        <dbReference type="EMBL" id="TDZ68056.1"/>
    </source>
</evidence>
<dbReference type="Gene3D" id="3.50.30.40">
    <property type="entry name" value="Ribonuclease E inhibitor RraA/RraA-like"/>
    <property type="match status" value="1"/>
</dbReference>
<proteinExistence type="predicted"/>
<dbReference type="Proteomes" id="UP000295703">
    <property type="component" value="Unassembled WGS sequence"/>
</dbReference>
<dbReference type="EMBL" id="RYZW01000013">
    <property type="protein sequence ID" value="TDZ68056.1"/>
    <property type="molecule type" value="Genomic_DNA"/>
</dbReference>
<sequence length="232" mass="24767">MVELRRKTPTPEAEDEGLYTDIVYQVSDGLSKLGRADGGFLEGLTLYSPEYQAGKTKIAGPVFTVKFAPKSDKSAPRVKGNYIDQIPKDSVVFISQPLPHVNACYGGLMSLRAQILGAKGVVIDGHLRDLQEHRDLDFPLFARGVGTTAGGAVCFPSEINVDVKLQSAKQEAVVKPGGYIIADLDGVVFLPGDVAEEVLELIPGVASADEKCAEAIRGGMSVQEAFATFRGK</sequence>
<dbReference type="Pfam" id="PF03737">
    <property type="entry name" value="RraA-like"/>
    <property type="match status" value="1"/>
</dbReference>
<keyword evidence="1" id="KW-0460">Magnesium</keyword>
<keyword evidence="3" id="KW-1185">Reference proteome</keyword>
<dbReference type="PANTHER" id="PTHR33254">
    <property type="entry name" value="4-HYDROXY-4-METHYL-2-OXOGLUTARATE ALDOLASE 3-RELATED"/>
    <property type="match status" value="1"/>
</dbReference>
<dbReference type="PANTHER" id="PTHR33254:SF28">
    <property type="entry name" value="4-HYDROXY-4-METHYL-2-OXOGLUTARATE ALDOLASE"/>
    <property type="match status" value="1"/>
</dbReference>
<dbReference type="CDD" id="cd16841">
    <property type="entry name" value="RraA_family"/>
    <property type="match status" value="1"/>
</dbReference>
<evidence type="ECO:0000313" key="3">
    <source>
        <dbReference type="Proteomes" id="UP000295703"/>
    </source>
</evidence>
<evidence type="ECO:0000256" key="1">
    <source>
        <dbReference type="PIRSR" id="PIRSR605493-1"/>
    </source>
</evidence>
<gene>
    <name evidence="2" type="ORF">CTRI78_v002455</name>
</gene>
<comment type="cofactor">
    <cofactor evidence="1">
        <name>Mg(2+)</name>
        <dbReference type="ChEBI" id="CHEBI:18420"/>
    </cofactor>
</comment>
<dbReference type="AlphaFoldDB" id="A0A4R8RU97"/>
<keyword evidence="1" id="KW-0479">Metal-binding</keyword>
<comment type="caution">
    <text evidence="2">The sequence shown here is derived from an EMBL/GenBank/DDBJ whole genome shotgun (WGS) entry which is preliminary data.</text>
</comment>
<protein>
    <submittedName>
        <fullName evidence="2">4-hydroxy-4-methyl-2-oxoglutarate aldolase</fullName>
    </submittedName>
</protein>
<name>A0A4R8RU97_COLTR</name>
<dbReference type="STRING" id="5466.A0A4R8RU97"/>
<dbReference type="InterPro" id="IPR005493">
    <property type="entry name" value="RraA/RraA-like"/>
</dbReference>
<dbReference type="InterPro" id="IPR036704">
    <property type="entry name" value="RraA/RraA-like_sf"/>
</dbReference>
<organism evidence="2 3">
    <name type="scientific">Colletotrichum trifolii</name>
    <dbReference type="NCBI Taxonomy" id="5466"/>
    <lineage>
        <taxon>Eukaryota</taxon>
        <taxon>Fungi</taxon>
        <taxon>Dikarya</taxon>
        <taxon>Ascomycota</taxon>
        <taxon>Pezizomycotina</taxon>
        <taxon>Sordariomycetes</taxon>
        <taxon>Hypocreomycetidae</taxon>
        <taxon>Glomerellales</taxon>
        <taxon>Glomerellaceae</taxon>
        <taxon>Colletotrichum</taxon>
        <taxon>Colletotrichum orbiculare species complex</taxon>
    </lineage>
</organism>
<feature type="binding site" evidence="1">
    <location>
        <begin position="106"/>
        <end position="109"/>
    </location>
    <ligand>
        <name>substrate</name>
    </ligand>
</feature>
<dbReference type="SUPFAM" id="SSF89562">
    <property type="entry name" value="RraA-like"/>
    <property type="match status" value="1"/>
</dbReference>
<dbReference type="GO" id="GO:0008948">
    <property type="term" value="F:oxaloacetate decarboxylase activity"/>
    <property type="evidence" value="ECO:0007669"/>
    <property type="project" value="TreeGrafter"/>
</dbReference>